<protein>
    <submittedName>
        <fullName evidence="3">Uncharacterized protein</fullName>
    </submittedName>
</protein>
<accession>S3D023</accession>
<keyword evidence="2" id="KW-0732">Signal</keyword>
<dbReference type="KEGG" id="glz:GLAREA_01323"/>
<evidence type="ECO:0000256" key="1">
    <source>
        <dbReference type="SAM" id="Phobius"/>
    </source>
</evidence>
<dbReference type="STRING" id="1116229.S3D023"/>
<proteinExistence type="predicted"/>
<organism evidence="3 4">
    <name type="scientific">Glarea lozoyensis (strain ATCC 20868 / MF5171)</name>
    <dbReference type="NCBI Taxonomy" id="1116229"/>
    <lineage>
        <taxon>Eukaryota</taxon>
        <taxon>Fungi</taxon>
        <taxon>Dikarya</taxon>
        <taxon>Ascomycota</taxon>
        <taxon>Pezizomycotina</taxon>
        <taxon>Leotiomycetes</taxon>
        <taxon>Helotiales</taxon>
        <taxon>Helotiaceae</taxon>
        <taxon>Glarea</taxon>
    </lineage>
</organism>
<feature type="transmembrane region" description="Helical" evidence="1">
    <location>
        <begin position="227"/>
        <end position="249"/>
    </location>
</feature>
<keyword evidence="1" id="KW-0472">Membrane</keyword>
<keyword evidence="1" id="KW-0812">Transmembrane</keyword>
<name>S3D023_GLAL2</name>
<feature type="signal peptide" evidence="2">
    <location>
        <begin position="1"/>
        <end position="22"/>
    </location>
</feature>
<gene>
    <name evidence="3" type="ORF">GLAREA_01323</name>
</gene>
<dbReference type="OrthoDB" id="3548634at2759"/>
<sequence length="253" mass="26830">MFSRRPIQVAILAFIFGLLVQASPAPTASSQGLLSTGISPRPTEEAVLVDPLEELKKRDYRDICGYATGNTLYPVTCAVGYRCAVNNYQEAMGCCPAGNFQYCQLATSCIPYASLNNCGLNCQADYGIGKCNAQYRYCATFRSLYGTTTFSGYQCAISPSIIVTVETASDATRRPVIETITATSIPSASITAAPIVYYQNFYDNSTANQTNSEVHTEGKGGLSKGEIAGIVIGAVTGVFTLVATIAAVISCCT</sequence>
<dbReference type="EMBL" id="KE145371">
    <property type="protein sequence ID" value="EPE25411.1"/>
    <property type="molecule type" value="Genomic_DNA"/>
</dbReference>
<evidence type="ECO:0000313" key="4">
    <source>
        <dbReference type="Proteomes" id="UP000016922"/>
    </source>
</evidence>
<reference evidence="3 4" key="1">
    <citation type="journal article" date="2013" name="BMC Genomics">
        <title>Genomics-driven discovery of the pneumocandin biosynthetic gene cluster in the fungus Glarea lozoyensis.</title>
        <authorList>
            <person name="Chen L."/>
            <person name="Yue Q."/>
            <person name="Zhang X."/>
            <person name="Xiang M."/>
            <person name="Wang C."/>
            <person name="Li S."/>
            <person name="Che Y."/>
            <person name="Ortiz-Lopez F.J."/>
            <person name="Bills G.F."/>
            <person name="Liu X."/>
            <person name="An Z."/>
        </authorList>
    </citation>
    <scope>NUCLEOTIDE SEQUENCE [LARGE SCALE GENOMIC DNA]</scope>
    <source>
        <strain evidence="4">ATCC 20868 / MF5171</strain>
    </source>
</reference>
<dbReference type="HOGENOM" id="CLU_1098587_0_0_1"/>
<keyword evidence="1" id="KW-1133">Transmembrane helix</keyword>
<evidence type="ECO:0000313" key="3">
    <source>
        <dbReference type="EMBL" id="EPE25411.1"/>
    </source>
</evidence>
<feature type="chain" id="PRO_5004519087" evidence="2">
    <location>
        <begin position="23"/>
        <end position="253"/>
    </location>
</feature>
<evidence type="ECO:0000256" key="2">
    <source>
        <dbReference type="SAM" id="SignalP"/>
    </source>
</evidence>
<keyword evidence="4" id="KW-1185">Reference proteome</keyword>
<dbReference type="GeneID" id="19460381"/>
<dbReference type="RefSeq" id="XP_008086730.1">
    <property type="nucleotide sequence ID" value="XM_008088539.1"/>
</dbReference>
<dbReference type="Proteomes" id="UP000016922">
    <property type="component" value="Unassembled WGS sequence"/>
</dbReference>
<dbReference type="AlphaFoldDB" id="S3D023"/>